<dbReference type="EMBL" id="BT099845">
    <property type="protein sequence ID" value="ACX30007.1"/>
    <property type="molecule type" value="mRNA"/>
</dbReference>
<feature type="chain" id="PRO_5003001650" evidence="1">
    <location>
        <begin position="30"/>
        <end position="132"/>
    </location>
</feature>
<sequence>SVIESFQKMSSAVLIAFCVLVVLIGQSVGQNVAVQQSIDWANEQFKIAQVVAQGKLPNSVEARNDANDQLDTLKLALSHCEAELKSTQGVDLHKTCVKAVFAGFYTALDRLAAEHWPIYGATSGAARIGFFC</sequence>
<reference evidence="2" key="1">
    <citation type="submission" date="2009-09" db="EMBL/GenBank/DDBJ databases">
        <authorList>
            <person name="Carlson J."/>
            <person name="Booth B."/>
            <person name="Frise E."/>
            <person name="Sandler J."/>
            <person name="Wan K."/>
            <person name="Yu C."/>
            <person name="Celniker S."/>
        </authorList>
    </citation>
    <scope>NUCLEOTIDE SEQUENCE</scope>
</reference>
<keyword evidence="1" id="KW-0732">Signal</keyword>
<feature type="non-terminal residue" evidence="2">
    <location>
        <position position="1"/>
    </location>
</feature>
<name>C9QNW3_DROME</name>
<accession>C9QNW3</accession>
<proteinExistence type="evidence at transcript level"/>
<dbReference type="OrthoDB" id="7826482at2759"/>
<organism evidence="2">
    <name type="scientific">Drosophila melanogaster</name>
    <name type="common">Fruit fly</name>
    <dbReference type="NCBI Taxonomy" id="7227"/>
    <lineage>
        <taxon>Eukaryota</taxon>
        <taxon>Metazoa</taxon>
        <taxon>Ecdysozoa</taxon>
        <taxon>Arthropoda</taxon>
        <taxon>Hexapoda</taxon>
        <taxon>Insecta</taxon>
        <taxon>Pterygota</taxon>
        <taxon>Neoptera</taxon>
        <taxon>Endopterygota</taxon>
        <taxon>Diptera</taxon>
        <taxon>Brachycera</taxon>
        <taxon>Muscomorpha</taxon>
        <taxon>Ephydroidea</taxon>
        <taxon>Drosophilidae</taxon>
        <taxon>Drosophila</taxon>
        <taxon>Sophophora</taxon>
    </lineage>
</organism>
<protein>
    <submittedName>
        <fullName evidence="2">MIP14035p</fullName>
    </submittedName>
</protein>
<dbReference type="HOGENOM" id="CLU_2006259_0_0_1"/>
<gene>
    <name evidence="2" type="primary">CG34284-RA</name>
</gene>
<evidence type="ECO:0000256" key="1">
    <source>
        <dbReference type="SAM" id="SignalP"/>
    </source>
</evidence>
<dbReference type="ExpressionAtlas" id="C9QNW3">
    <property type="expression patterns" value="baseline and differential"/>
</dbReference>
<dbReference type="VEuPathDB" id="VectorBase:FBgn0085313"/>
<evidence type="ECO:0000313" key="2">
    <source>
        <dbReference type="EMBL" id="ACX30007.1"/>
    </source>
</evidence>
<dbReference type="AlphaFoldDB" id="C9QNW3"/>
<feature type="signal peptide" evidence="1">
    <location>
        <begin position="1"/>
        <end position="29"/>
    </location>
</feature>